<sequence length="373" mass="41385">MNTRPNDTLQIKEGLKARIVGLCAHLLPDGRQNGRLWVAHNPITGDYAQSREFKVALTRDVGAWKDYRTGEKGDVIGLIAYLNATDFRGAMDWARDFLGLRQMSREERDRFARDTQKAMADAARISEEKRLQRIKWANDLLMSGDAYGSGTAAEAHALAYFAGRKIPLDDIPNLAVDTFRFHPSLEFWPRATYRNEGGRSVKVQAGPRFPCILSAMRTPTGQVTGVHHTFLDPVRPVKLAVAANENAKMMRFECAGAMIWVSHGPENLPVWEARQPHPAIFGEGIEDALSQARANGDMARAAAVGSLSMLSGAPLKLPCIEWALICQDNDWAKPQAQKQFADEMAKLESFGKPVVAKKSHIGKDFNDLMQGEE</sequence>
<reference evidence="2 3" key="1">
    <citation type="submission" date="2018-08" db="EMBL/GenBank/DDBJ databases">
        <title>Genome sequencing of Agrobacterium vitis strain ICMP 10754.</title>
        <authorList>
            <person name="Visnovsky S.B."/>
            <person name="Pitman A.R."/>
        </authorList>
    </citation>
    <scope>NUCLEOTIDE SEQUENCE [LARGE SCALE GENOMIC DNA]</scope>
    <source>
        <strain evidence="2 3">ICMP 10754</strain>
    </source>
</reference>
<name>A0A7J4X3I3_AGRVI</name>
<dbReference type="InterPro" id="IPR055570">
    <property type="entry name" value="DUF7146"/>
</dbReference>
<evidence type="ECO:0000313" key="3">
    <source>
        <dbReference type="Proteomes" id="UP000436911"/>
    </source>
</evidence>
<dbReference type="GO" id="GO:0003677">
    <property type="term" value="F:DNA binding"/>
    <property type="evidence" value="ECO:0007669"/>
    <property type="project" value="InterPro"/>
</dbReference>
<dbReference type="Gene3D" id="3.90.580.10">
    <property type="entry name" value="Zinc finger, CHC2-type domain"/>
    <property type="match status" value="1"/>
</dbReference>
<dbReference type="GO" id="GO:0006260">
    <property type="term" value="P:DNA replication"/>
    <property type="evidence" value="ECO:0007669"/>
    <property type="project" value="InterPro"/>
</dbReference>
<dbReference type="GO" id="GO:0008270">
    <property type="term" value="F:zinc ion binding"/>
    <property type="evidence" value="ECO:0007669"/>
    <property type="project" value="InterPro"/>
</dbReference>
<protein>
    <recommendedName>
        <fullName evidence="1">DUF7146 domain-containing protein</fullName>
    </recommendedName>
</protein>
<accession>A0A7J4X3I3</accession>
<feature type="domain" description="DUF7146" evidence="1">
    <location>
        <begin position="134"/>
        <end position="258"/>
    </location>
</feature>
<dbReference type="AlphaFoldDB" id="A0A7J4X3I3"/>
<comment type="caution">
    <text evidence="2">The sequence shown here is derived from an EMBL/GenBank/DDBJ whole genome shotgun (WGS) entry which is preliminary data.</text>
</comment>
<proteinExistence type="predicted"/>
<evidence type="ECO:0000313" key="2">
    <source>
        <dbReference type="EMBL" id="KAA3526110.1"/>
    </source>
</evidence>
<organism evidence="2 3">
    <name type="scientific">Agrobacterium vitis</name>
    <name type="common">Rhizobium vitis</name>
    <dbReference type="NCBI Taxonomy" id="373"/>
    <lineage>
        <taxon>Bacteria</taxon>
        <taxon>Pseudomonadati</taxon>
        <taxon>Pseudomonadota</taxon>
        <taxon>Alphaproteobacteria</taxon>
        <taxon>Hyphomicrobiales</taxon>
        <taxon>Rhizobiaceae</taxon>
        <taxon>Rhizobium/Agrobacterium group</taxon>
        <taxon>Agrobacterium</taxon>
    </lineage>
</organism>
<dbReference type="EMBL" id="QUSG01000008">
    <property type="protein sequence ID" value="KAA3526110.1"/>
    <property type="molecule type" value="Genomic_DNA"/>
</dbReference>
<gene>
    <name evidence="2" type="ORF">DXT89_16420</name>
</gene>
<dbReference type="InterPro" id="IPR036977">
    <property type="entry name" value="DNA_primase_Znf_CHC2"/>
</dbReference>
<dbReference type="RefSeq" id="WP_149916850.1">
    <property type="nucleotide sequence ID" value="NZ_QUSG01000008.1"/>
</dbReference>
<evidence type="ECO:0000259" key="1">
    <source>
        <dbReference type="Pfam" id="PF23639"/>
    </source>
</evidence>
<dbReference type="Proteomes" id="UP000436911">
    <property type="component" value="Unassembled WGS sequence"/>
</dbReference>
<dbReference type="SUPFAM" id="SSF57783">
    <property type="entry name" value="Zinc beta-ribbon"/>
    <property type="match status" value="1"/>
</dbReference>
<dbReference type="Pfam" id="PF23639">
    <property type="entry name" value="DUF7146"/>
    <property type="match status" value="1"/>
</dbReference>